<evidence type="ECO:0000256" key="1">
    <source>
        <dbReference type="ARBA" id="ARBA00010105"/>
    </source>
</evidence>
<dbReference type="KEGG" id="spsw:Sps_01596"/>
<dbReference type="Proteomes" id="UP000189545">
    <property type="component" value="Chromosome"/>
</dbReference>
<dbReference type="STRING" id="225848.Sps_01596"/>
<organism evidence="2 3">
    <name type="scientific">Shewanella psychrophila</name>
    <dbReference type="NCBI Taxonomy" id="225848"/>
    <lineage>
        <taxon>Bacteria</taxon>
        <taxon>Pseudomonadati</taxon>
        <taxon>Pseudomonadota</taxon>
        <taxon>Gammaproteobacteria</taxon>
        <taxon>Alteromonadales</taxon>
        <taxon>Shewanellaceae</taxon>
        <taxon>Shewanella</taxon>
    </lineage>
</organism>
<evidence type="ECO:0008006" key="4">
    <source>
        <dbReference type="Google" id="ProtNLM"/>
    </source>
</evidence>
<accession>A0A1S6HMK3</accession>
<dbReference type="PANTHER" id="PTHR11215">
    <property type="entry name" value="METAL DEPENDENT HYDROLASE - RELATED"/>
    <property type="match status" value="1"/>
</dbReference>
<name>A0A1S6HMK3_9GAMM</name>
<dbReference type="GO" id="GO:0005737">
    <property type="term" value="C:cytoplasm"/>
    <property type="evidence" value="ECO:0007669"/>
    <property type="project" value="TreeGrafter"/>
</dbReference>
<proteinExistence type="inferred from homology"/>
<evidence type="ECO:0000313" key="2">
    <source>
        <dbReference type="EMBL" id="AQS36761.1"/>
    </source>
</evidence>
<dbReference type="AlphaFoldDB" id="A0A1S6HMK3"/>
<evidence type="ECO:0000313" key="3">
    <source>
        <dbReference type="Proteomes" id="UP000189545"/>
    </source>
</evidence>
<dbReference type="EMBL" id="CP014782">
    <property type="protein sequence ID" value="AQS36761.1"/>
    <property type="molecule type" value="Genomic_DNA"/>
</dbReference>
<protein>
    <recommendedName>
        <fullName evidence="4">Metal-dependent hydrolase</fullName>
    </recommendedName>
</protein>
<dbReference type="InterPro" id="IPR003226">
    <property type="entry name" value="MYG1_exonuclease"/>
</dbReference>
<comment type="similarity">
    <text evidence="1">Belongs to the MYG1 family.</text>
</comment>
<gene>
    <name evidence="2" type="ORF">Sps_01596</name>
</gene>
<reference evidence="2 3" key="1">
    <citation type="submission" date="2016-03" db="EMBL/GenBank/DDBJ databases">
        <title>Complete genome sequence of Shewanella psychrophila WP2, a deep sea bacterium isolated from west Pacific sediment.</title>
        <authorList>
            <person name="Xu G."/>
            <person name="Jian H."/>
        </authorList>
    </citation>
    <scope>NUCLEOTIDE SEQUENCE [LARGE SCALE GENOMIC DNA]</scope>
    <source>
        <strain evidence="2 3">WP2</strain>
    </source>
</reference>
<sequence length="294" mass="31811">MIKLMNDITIVTHDGNFHADDVFSIAALKCVFPAFNLVRTRNADIIAKADVVLDVGGEYDPDAGRFDHHQRGGAGEREDGIPYSSFGLIWKKFGLEICLGDQELAASVDAGLVSTIDAIDCGHVTGVATGISLSHTISMFNPTWQEEGDFDASFNEAVDFASRVLARFIASANGGISAKMIVAKAIDDAEDPRVIVLEKYTPWKRTVHALSETALYVVYPSQSGQWRIQTVPEELGSFEDRKSLPKSWAGLNGTALQEVTGLDDAMFCHNGLFIAGAESFTSTMKMASIALAEQ</sequence>
<dbReference type="Pfam" id="PF03690">
    <property type="entry name" value="MYG1_exonuc"/>
    <property type="match status" value="1"/>
</dbReference>
<keyword evidence="3" id="KW-1185">Reference proteome</keyword>
<dbReference type="PANTHER" id="PTHR11215:SF1">
    <property type="entry name" value="MYG1 EXONUCLEASE"/>
    <property type="match status" value="1"/>
</dbReference>